<keyword evidence="1" id="KW-0614">Plasmid</keyword>
<evidence type="ECO:0000313" key="2">
    <source>
        <dbReference type="Proteomes" id="UP000013968"/>
    </source>
</evidence>
<geneLocation type="plasmid" evidence="1 2">
    <name>pXL100</name>
</geneLocation>
<dbReference type="RefSeq" id="WP_024264322.1">
    <property type="nucleotide sequence ID" value="NC_023497.1"/>
</dbReference>
<evidence type="ECO:0000313" key="1">
    <source>
        <dbReference type="EMBL" id="AHJ58544.1"/>
    </source>
</evidence>
<sequence length="200" mass="21979">MGRRLGSLRLASVPWSQDQEFVYGEHEGLPLLKRNCAPRDLLATARQLRARGLRPGGKDPVAVLVTKHPASGKTNFSSLWQISECVPVRPQTPAKRASIARATASRRVCRDCGERAWKDLPYRFGRRCEACRYDLGLVDVDDELHELLVGEPTLSAAEHAALDQALVDEREAAALAPVIPLPRRAEVPAPARFRGAVMAS</sequence>
<reference evidence="1 2" key="1">
    <citation type="journal article" date="2014" name="BMC Genomics">
        <title>Complete genome sequence and comparative genomic analyses of the vancomycin-producing Amycolatopsis orientalis.</title>
        <authorList>
            <person name="Xu L."/>
            <person name="Huang H."/>
            <person name="Wei W."/>
            <person name="Zhong Y."/>
            <person name="Tang B."/>
            <person name="Yuan H."/>
            <person name="Zhu L."/>
            <person name="Huang W."/>
            <person name="Ge M."/>
            <person name="Yang S."/>
            <person name="Zheng H."/>
            <person name="Jiang W."/>
            <person name="Chen D."/>
            <person name="Zhao G.P."/>
            <person name="Zhao W."/>
        </authorList>
    </citation>
    <scope>NUCLEOTIDE SEQUENCE [LARGE SCALE GENOMIC DNA]</scope>
    <source>
        <strain evidence="1 2">HCCB10007</strain>
        <plasmid evidence="1 2">pXL100</plasmid>
    </source>
</reference>
<dbReference type="AlphaFoldDB" id="W6HVR3"/>
<dbReference type="Proteomes" id="UP000013968">
    <property type="component" value="Plasmid pXL100"/>
</dbReference>
<organism evidence="1 2">
    <name type="scientific">Amycolatopsis keratiniphila</name>
    <dbReference type="NCBI Taxonomy" id="129921"/>
    <lineage>
        <taxon>Bacteria</taxon>
        <taxon>Bacillati</taxon>
        <taxon>Actinomycetota</taxon>
        <taxon>Actinomycetes</taxon>
        <taxon>Pseudonocardiales</taxon>
        <taxon>Pseudonocardiaceae</taxon>
        <taxon>Amycolatopsis</taxon>
        <taxon>Amycolatopsis japonica group</taxon>
    </lineage>
</organism>
<name>W6HVR3_9PSEU</name>
<accession>W6HVR3</accession>
<dbReference type="NCBIfam" id="NF041638">
    <property type="entry name" value="QRL_CxxC_CxxC"/>
    <property type="match status" value="1"/>
</dbReference>
<proteinExistence type="predicted"/>
<dbReference type="HOGENOM" id="CLU_117980_0_0_11"/>
<dbReference type="InterPro" id="IPR048142">
    <property type="entry name" value="QRL_CxxC_CxxC"/>
</dbReference>
<dbReference type="KEGG" id="aoi:AORI_P029"/>
<dbReference type="EMBL" id="CP003411">
    <property type="protein sequence ID" value="AHJ58544.1"/>
    <property type="molecule type" value="Genomic_DNA"/>
</dbReference>
<protein>
    <submittedName>
        <fullName evidence="1">Uncharacterized protein</fullName>
    </submittedName>
</protein>
<keyword evidence="2" id="KW-1185">Reference proteome</keyword>
<gene>
    <name evidence="1" type="ORF">AORI_P029</name>
</gene>